<reference evidence="2 3" key="1">
    <citation type="submission" date="2019-10" db="EMBL/GenBank/DDBJ databases">
        <title>Epibacterium sp. nov., isolated from seawater.</title>
        <authorList>
            <person name="Zhang X."/>
            <person name="Li N."/>
        </authorList>
    </citation>
    <scope>NUCLEOTIDE SEQUENCE [LARGE SCALE GENOMIC DNA]</scope>
    <source>
        <strain evidence="2 3">SM1979</strain>
    </source>
</reference>
<keyword evidence="1" id="KW-0472">Membrane</keyword>
<keyword evidence="1" id="KW-1133">Transmembrane helix</keyword>
<feature type="transmembrane region" description="Helical" evidence="1">
    <location>
        <begin position="191"/>
        <end position="209"/>
    </location>
</feature>
<comment type="caution">
    <text evidence="2">The sequence shown here is derived from an EMBL/GenBank/DDBJ whole genome shotgun (WGS) entry which is preliminary data.</text>
</comment>
<feature type="transmembrane region" description="Helical" evidence="1">
    <location>
        <begin position="21"/>
        <end position="40"/>
    </location>
</feature>
<dbReference type="PIRSF" id="PIRSF009141">
    <property type="entry name" value="UCP009141"/>
    <property type="match status" value="1"/>
</dbReference>
<gene>
    <name evidence="2" type="ORF">GFB49_15910</name>
</gene>
<feature type="transmembrane region" description="Helical" evidence="1">
    <location>
        <begin position="229"/>
        <end position="253"/>
    </location>
</feature>
<organism evidence="2 3">
    <name type="scientific">Tritonibacter litoralis</name>
    <dbReference type="NCBI Taxonomy" id="2662264"/>
    <lineage>
        <taxon>Bacteria</taxon>
        <taxon>Pseudomonadati</taxon>
        <taxon>Pseudomonadota</taxon>
        <taxon>Alphaproteobacteria</taxon>
        <taxon>Rhodobacterales</taxon>
        <taxon>Paracoccaceae</taxon>
        <taxon>Tritonibacter</taxon>
    </lineage>
</organism>
<sequence>MRAHLPFYLAEFVMFVLKQGWAAIFGILLLGGLIVTDWIWQDSWRVARYDALLIYALLLQAFLLTTGMESWREARVILLFHLTGTVMEIFKVHMGSWAYPGDGVIKLWEVPLFSGFMYASVGSFIARVIRLFNMRFAPYPPYWATILLACAIYGNFFAHHFLPDLRLLLFAATVILYLRTRIWFSVGAQTYWMPLPVAAFLSSFFLWLAENVGTSTRTWLYTGQTVETWVSLAKMGSWYLLLYVSFATVTLVFREALIAPKRTVPKQSTPAP</sequence>
<feature type="transmembrane region" description="Helical" evidence="1">
    <location>
        <begin position="46"/>
        <end position="64"/>
    </location>
</feature>
<evidence type="ECO:0000313" key="3">
    <source>
        <dbReference type="Proteomes" id="UP000444174"/>
    </source>
</evidence>
<dbReference type="Pfam" id="PF05675">
    <property type="entry name" value="DUF817"/>
    <property type="match status" value="1"/>
</dbReference>
<protein>
    <submittedName>
        <fullName evidence="2">DUF817 family protein</fullName>
    </submittedName>
</protein>
<proteinExistence type="predicted"/>
<feature type="transmembrane region" description="Helical" evidence="1">
    <location>
        <begin position="76"/>
        <end position="98"/>
    </location>
</feature>
<feature type="transmembrane region" description="Helical" evidence="1">
    <location>
        <begin position="141"/>
        <end position="161"/>
    </location>
</feature>
<keyword evidence="1" id="KW-0812">Transmembrane</keyword>
<feature type="transmembrane region" description="Helical" evidence="1">
    <location>
        <begin position="110"/>
        <end position="129"/>
    </location>
</feature>
<keyword evidence="3" id="KW-1185">Reference proteome</keyword>
<evidence type="ECO:0000313" key="2">
    <source>
        <dbReference type="EMBL" id="MQQ09951.1"/>
    </source>
</evidence>
<dbReference type="InterPro" id="IPR008535">
    <property type="entry name" value="DUF817"/>
</dbReference>
<accession>A0A843YGH2</accession>
<dbReference type="Proteomes" id="UP000444174">
    <property type="component" value="Unassembled WGS sequence"/>
</dbReference>
<dbReference type="EMBL" id="WIBF01000011">
    <property type="protein sequence ID" value="MQQ09951.1"/>
    <property type="molecule type" value="Genomic_DNA"/>
</dbReference>
<name>A0A843YGH2_9RHOB</name>
<dbReference type="AlphaFoldDB" id="A0A843YGH2"/>
<evidence type="ECO:0000256" key="1">
    <source>
        <dbReference type="SAM" id="Phobius"/>
    </source>
</evidence>